<proteinExistence type="predicted"/>
<sequence length="268" mass="30114">MVLVEQISALIDYMASNPELTVGHCSRTNEGRSLVKWHWEKCAQILNSVAVDCPNKTPTEWRLFFNEYKSKIMKKIKLQRRQMTAIGIAPAKRILLTPLQERLYDIMRQQDIGQPLADIRENPDSFYRICDSVGNDTIDEPSISVVEVEEEPEKKISPKSANPGVTDGHQSPKRRRLKAIKRYPVLAAAQDRLEHIENIKAEATLAHAQATNNLAAAIDRLGVTAEQAAKRLATAVQRIGDSISLLVSSSTKKKRRRVSLSSDSEFDE</sequence>
<protein>
    <submittedName>
        <fullName evidence="1">Uncharacterized protein</fullName>
    </submittedName>
</protein>
<name>A0ACC1CL21_9NEOP</name>
<keyword evidence="2" id="KW-1185">Reference proteome</keyword>
<reference evidence="1 2" key="1">
    <citation type="journal article" date="2021" name="Front. Genet.">
        <title>Chromosome-Level Genome Assembly Reveals Significant Gene Expansion in the Toll and IMD Signaling Pathways of Dendrolimus kikuchii.</title>
        <authorList>
            <person name="Zhou J."/>
            <person name="Wu P."/>
            <person name="Xiong Z."/>
            <person name="Liu N."/>
            <person name="Zhao N."/>
            <person name="Ji M."/>
            <person name="Qiu Y."/>
            <person name="Yang B."/>
        </authorList>
    </citation>
    <scope>NUCLEOTIDE SEQUENCE [LARGE SCALE GENOMIC DNA]</scope>
    <source>
        <strain evidence="1">Ann1</strain>
    </source>
</reference>
<accession>A0ACC1CL21</accession>
<organism evidence="1 2">
    <name type="scientific">Dendrolimus kikuchii</name>
    <dbReference type="NCBI Taxonomy" id="765133"/>
    <lineage>
        <taxon>Eukaryota</taxon>
        <taxon>Metazoa</taxon>
        <taxon>Ecdysozoa</taxon>
        <taxon>Arthropoda</taxon>
        <taxon>Hexapoda</taxon>
        <taxon>Insecta</taxon>
        <taxon>Pterygota</taxon>
        <taxon>Neoptera</taxon>
        <taxon>Endopterygota</taxon>
        <taxon>Lepidoptera</taxon>
        <taxon>Glossata</taxon>
        <taxon>Ditrysia</taxon>
        <taxon>Bombycoidea</taxon>
        <taxon>Lasiocampidae</taxon>
        <taxon>Dendrolimus</taxon>
    </lineage>
</organism>
<dbReference type="Proteomes" id="UP000824533">
    <property type="component" value="Linkage Group LG22"/>
</dbReference>
<comment type="caution">
    <text evidence="1">The sequence shown here is derived from an EMBL/GenBank/DDBJ whole genome shotgun (WGS) entry which is preliminary data.</text>
</comment>
<evidence type="ECO:0000313" key="2">
    <source>
        <dbReference type="Proteomes" id="UP000824533"/>
    </source>
</evidence>
<evidence type="ECO:0000313" key="1">
    <source>
        <dbReference type="EMBL" id="KAJ0172134.1"/>
    </source>
</evidence>
<dbReference type="EMBL" id="CM034408">
    <property type="protein sequence ID" value="KAJ0172134.1"/>
    <property type="molecule type" value="Genomic_DNA"/>
</dbReference>
<gene>
    <name evidence="1" type="ORF">K1T71_012107</name>
</gene>